<dbReference type="PANTHER" id="PTHR47199">
    <property type="entry name" value="PHOTOSYSTEM II STABILITY/ASSEMBLY FACTOR HCF136, CHLOROPLASTIC"/>
    <property type="match status" value="1"/>
</dbReference>
<gene>
    <name evidence="2" type="ORF">EG028_02430</name>
</gene>
<feature type="signal peptide" evidence="1">
    <location>
        <begin position="1"/>
        <end position="20"/>
    </location>
</feature>
<sequence>MKSRVILFILFTAIFANAHAQRIFHKIEILTTAPISSIRGLSVPSDEVIWVSGTQGKAGRSVDGGKNWEWFSIPGCDSCDFRDIEAFSADRAVIMGIAEPARIFLTEDGGKNWKQVYFNDTKGIFLDAMDFWNEKEGVIVGDAINGRFKGLRTKDGGLSWQDLDMPEAAEGEACFAASGTTLRALPKKNTFAIASGGVKSRFFRYSGSQWAATEWPATQGIASTGIFSFAFYGTKNGVAVGGDYMDAKQQKGNCLVTSDGGVTWAAPRQAPRGYRSAVEYRDRNWVIATGPTGTDLSTNGGQTWDALADEGFHAVRKAKKGNQIYLAGGKGRIAVWRITQ</sequence>
<organism evidence="2 3">
    <name type="scientific">Chitinophaga barathri</name>
    <dbReference type="NCBI Taxonomy" id="1647451"/>
    <lineage>
        <taxon>Bacteria</taxon>
        <taxon>Pseudomonadati</taxon>
        <taxon>Bacteroidota</taxon>
        <taxon>Chitinophagia</taxon>
        <taxon>Chitinophagales</taxon>
        <taxon>Chitinophagaceae</taxon>
        <taxon>Chitinophaga</taxon>
    </lineage>
</organism>
<dbReference type="Gene3D" id="2.130.10.10">
    <property type="entry name" value="YVTN repeat-like/Quinoprotein amine dehydrogenase"/>
    <property type="match status" value="2"/>
</dbReference>
<protein>
    <submittedName>
        <fullName evidence="2">Oxidoreductase</fullName>
    </submittedName>
</protein>
<proteinExistence type="predicted"/>
<dbReference type="PANTHER" id="PTHR47199:SF2">
    <property type="entry name" value="PHOTOSYSTEM II STABILITY_ASSEMBLY FACTOR HCF136, CHLOROPLASTIC"/>
    <property type="match status" value="1"/>
</dbReference>
<keyword evidence="3" id="KW-1185">Reference proteome</keyword>
<feature type="chain" id="PRO_5018057607" evidence="1">
    <location>
        <begin position="21"/>
        <end position="340"/>
    </location>
</feature>
<name>A0A3N4N6A7_9BACT</name>
<evidence type="ECO:0000256" key="1">
    <source>
        <dbReference type="SAM" id="SignalP"/>
    </source>
</evidence>
<comment type="caution">
    <text evidence="2">The sequence shown here is derived from an EMBL/GenBank/DDBJ whole genome shotgun (WGS) entry which is preliminary data.</text>
</comment>
<dbReference type="Proteomes" id="UP000279089">
    <property type="component" value="Unassembled WGS sequence"/>
</dbReference>
<dbReference type="InterPro" id="IPR015943">
    <property type="entry name" value="WD40/YVTN_repeat-like_dom_sf"/>
</dbReference>
<dbReference type="SUPFAM" id="SSF110296">
    <property type="entry name" value="Oligoxyloglucan reducing end-specific cellobiohydrolase"/>
    <property type="match status" value="1"/>
</dbReference>
<dbReference type="EMBL" id="RMBX01000001">
    <property type="protein sequence ID" value="RPD43173.1"/>
    <property type="molecule type" value="Genomic_DNA"/>
</dbReference>
<evidence type="ECO:0000313" key="3">
    <source>
        <dbReference type="Proteomes" id="UP000279089"/>
    </source>
</evidence>
<dbReference type="OrthoDB" id="9813892at2"/>
<reference evidence="3" key="1">
    <citation type="submission" date="2018-11" db="EMBL/GenBank/DDBJ databases">
        <title>Chitinophaga lutea sp.nov., isolate from arsenic contaminated soil.</title>
        <authorList>
            <person name="Zong Y."/>
        </authorList>
    </citation>
    <scope>NUCLEOTIDE SEQUENCE [LARGE SCALE GENOMIC DNA]</scope>
    <source>
        <strain evidence="3">YLT18</strain>
    </source>
</reference>
<dbReference type="AlphaFoldDB" id="A0A3N4N6A7"/>
<dbReference type="RefSeq" id="WP_120514444.1">
    <property type="nucleotide sequence ID" value="NZ_QXZY01000001.1"/>
</dbReference>
<evidence type="ECO:0000313" key="2">
    <source>
        <dbReference type="EMBL" id="RPD43173.1"/>
    </source>
</evidence>
<keyword evidence="1" id="KW-0732">Signal</keyword>
<accession>A0A3N4N6A7</accession>